<protein>
    <recommendedName>
        <fullName evidence="5">Quinol oxidase subunit 4</fullName>
    </recommendedName>
</protein>
<sequence>MKNLFYKRNLTFVAFILVATLFSSCVHVHHPRPTRTVVVKHKRVPPGQAKKISGDRSARRHAHGNH</sequence>
<feature type="region of interest" description="Disordered" evidence="1">
    <location>
        <begin position="40"/>
        <end position="66"/>
    </location>
</feature>
<feature type="signal peptide" evidence="2">
    <location>
        <begin position="1"/>
        <end position="28"/>
    </location>
</feature>
<keyword evidence="4" id="KW-1185">Reference proteome</keyword>
<proteinExistence type="predicted"/>
<name>A0A1M6B5S4_9FLAO</name>
<dbReference type="EMBL" id="FQZI01000001">
    <property type="protein sequence ID" value="SHI44030.1"/>
    <property type="molecule type" value="Genomic_DNA"/>
</dbReference>
<reference evidence="4" key="1">
    <citation type="submission" date="2016-11" db="EMBL/GenBank/DDBJ databases">
        <authorList>
            <person name="Varghese N."/>
            <person name="Submissions S."/>
        </authorList>
    </citation>
    <scope>NUCLEOTIDE SEQUENCE [LARGE SCALE GENOMIC DNA]</scope>
    <source>
        <strain evidence="4">DSM 18829</strain>
    </source>
</reference>
<dbReference type="RefSeq" id="WP_073308395.1">
    <property type="nucleotide sequence ID" value="NZ_FQZI01000001.1"/>
</dbReference>
<gene>
    <name evidence="3" type="ORF">SAMN05444363_0570</name>
</gene>
<evidence type="ECO:0000313" key="4">
    <source>
        <dbReference type="Proteomes" id="UP000184488"/>
    </source>
</evidence>
<dbReference type="OrthoDB" id="680152at2"/>
<feature type="chain" id="PRO_5012477584" description="Quinol oxidase subunit 4" evidence="2">
    <location>
        <begin position="29"/>
        <end position="66"/>
    </location>
</feature>
<accession>A0A1M6B5S4</accession>
<dbReference type="AlphaFoldDB" id="A0A1M6B5S4"/>
<evidence type="ECO:0000256" key="1">
    <source>
        <dbReference type="SAM" id="MobiDB-lite"/>
    </source>
</evidence>
<evidence type="ECO:0000256" key="2">
    <source>
        <dbReference type="SAM" id="SignalP"/>
    </source>
</evidence>
<dbReference type="STRING" id="415425.SAMN05444363_0570"/>
<organism evidence="3 4">
    <name type="scientific">Flavobacterium terrae</name>
    <dbReference type="NCBI Taxonomy" id="415425"/>
    <lineage>
        <taxon>Bacteria</taxon>
        <taxon>Pseudomonadati</taxon>
        <taxon>Bacteroidota</taxon>
        <taxon>Flavobacteriia</taxon>
        <taxon>Flavobacteriales</taxon>
        <taxon>Flavobacteriaceae</taxon>
        <taxon>Flavobacterium</taxon>
    </lineage>
</organism>
<keyword evidence="2" id="KW-0732">Signal</keyword>
<dbReference type="Proteomes" id="UP000184488">
    <property type="component" value="Unassembled WGS sequence"/>
</dbReference>
<evidence type="ECO:0000313" key="3">
    <source>
        <dbReference type="EMBL" id="SHI44030.1"/>
    </source>
</evidence>
<evidence type="ECO:0008006" key="5">
    <source>
        <dbReference type="Google" id="ProtNLM"/>
    </source>
</evidence>
<dbReference type="PROSITE" id="PS51257">
    <property type="entry name" value="PROKAR_LIPOPROTEIN"/>
    <property type="match status" value="1"/>
</dbReference>